<evidence type="ECO:0008006" key="3">
    <source>
        <dbReference type="Google" id="ProtNLM"/>
    </source>
</evidence>
<reference evidence="1" key="2">
    <citation type="submission" date="2020-09" db="EMBL/GenBank/DDBJ databases">
        <authorList>
            <person name="Sun Q."/>
            <person name="Ohkuma M."/>
        </authorList>
    </citation>
    <scope>NUCLEOTIDE SEQUENCE</scope>
    <source>
        <strain evidence="1">JCM 30078</strain>
    </source>
</reference>
<gene>
    <name evidence="1" type="ORF">GCM10009304_30880</name>
</gene>
<dbReference type="Proteomes" id="UP000635983">
    <property type="component" value="Unassembled WGS sequence"/>
</dbReference>
<comment type="caution">
    <text evidence="1">The sequence shown here is derived from an EMBL/GenBank/DDBJ whole genome shotgun (WGS) entry which is preliminary data.</text>
</comment>
<reference evidence="1" key="1">
    <citation type="journal article" date="2014" name="Int. J. Syst. Evol. Microbiol.">
        <title>Complete genome sequence of Corynebacterium casei LMG S-19264T (=DSM 44701T), isolated from a smear-ripened cheese.</title>
        <authorList>
            <consortium name="US DOE Joint Genome Institute (JGI-PGF)"/>
            <person name="Walter F."/>
            <person name="Albersmeier A."/>
            <person name="Kalinowski J."/>
            <person name="Ruckert C."/>
        </authorList>
    </citation>
    <scope>NUCLEOTIDE SEQUENCE</scope>
    <source>
        <strain evidence="1">JCM 30078</strain>
    </source>
</reference>
<dbReference type="RefSeq" id="WP_188984208.1">
    <property type="nucleotide sequence ID" value="NZ_BMPO01000007.1"/>
</dbReference>
<accession>A0A917PZX7</accession>
<evidence type="ECO:0000313" key="1">
    <source>
        <dbReference type="EMBL" id="GGK02881.1"/>
    </source>
</evidence>
<organism evidence="1 2">
    <name type="scientific">Pseudomonas matsuisoli</name>
    <dbReference type="NCBI Taxonomy" id="1515666"/>
    <lineage>
        <taxon>Bacteria</taxon>
        <taxon>Pseudomonadati</taxon>
        <taxon>Pseudomonadota</taxon>
        <taxon>Gammaproteobacteria</taxon>
        <taxon>Pseudomonadales</taxon>
        <taxon>Pseudomonadaceae</taxon>
        <taxon>Pseudomonas</taxon>
    </lineage>
</organism>
<dbReference type="EMBL" id="BMPO01000007">
    <property type="protein sequence ID" value="GGK02881.1"/>
    <property type="molecule type" value="Genomic_DNA"/>
</dbReference>
<dbReference type="AlphaFoldDB" id="A0A917PZX7"/>
<name>A0A917PZX7_9PSED</name>
<sequence length="112" mass="12560">MFYVERDSAGHLARVEALPFDGMTEILASDSQEVATWQASRSAESSLEKLKSSDLEMVRVLEDLIQTLISKGVIMITDLPPAAQTKLLNRRQARENLGGIHRLINDDERGFF</sequence>
<evidence type="ECO:0000313" key="2">
    <source>
        <dbReference type="Proteomes" id="UP000635983"/>
    </source>
</evidence>
<keyword evidence="2" id="KW-1185">Reference proteome</keyword>
<protein>
    <recommendedName>
        <fullName evidence="3">Tryptophan synthase subunit beta</fullName>
    </recommendedName>
</protein>
<proteinExistence type="predicted"/>